<reference evidence="17 18" key="1">
    <citation type="submission" date="2015-07" db="EMBL/GenBank/DDBJ databases">
        <authorList>
            <person name="Noorani M."/>
        </authorList>
    </citation>
    <scope>NUCLEOTIDE SEQUENCE [LARGE SCALE GENOMIC DNA]</scope>
    <source>
        <strain evidence="17 18">KCTC 42284</strain>
    </source>
</reference>
<dbReference type="GO" id="GO:0005886">
    <property type="term" value="C:plasma membrane"/>
    <property type="evidence" value="ECO:0007669"/>
    <property type="project" value="UniProtKB-SubCell"/>
</dbReference>
<comment type="similarity">
    <text evidence="3">Belongs to the lipase chaperone family.</text>
</comment>
<evidence type="ECO:0000256" key="11">
    <source>
        <dbReference type="ARBA" id="ARBA00023136"/>
    </source>
</evidence>
<evidence type="ECO:0000256" key="5">
    <source>
        <dbReference type="ARBA" id="ARBA00022475"/>
    </source>
</evidence>
<feature type="region of interest" description="Disordered" evidence="16">
    <location>
        <begin position="28"/>
        <end position="69"/>
    </location>
</feature>
<feature type="compositionally biased region" description="Low complexity" evidence="16">
    <location>
        <begin position="38"/>
        <end position="52"/>
    </location>
</feature>
<protein>
    <recommendedName>
        <fullName evidence="4">Lipase chaperone</fullName>
    </recommendedName>
    <alternativeName>
        <fullName evidence="15">Lipase foldase</fullName>
    </alternativeName>
    <alternativeName>
        <fullName evidence="13">Lipase helper protein</fullName>
    </alternativeName>
    <alternativeName>
        <fullName evidence="14">Lipase modulator</fullName>
    </alternativeName>
</protein>
<evidence type="ECO:0000256" key="13">
    <source>
        <dbReference type="ARBA" id="ARBA00030948"/>
    </source>
</evidence>
<proteinExistence type="inferred from homology"/>
<gene>
    <name evidence="17" type="ORF">WM2015_950</name>
</gene>
<dbReference type="GO" id="GO:0016042">
    <property type="term" value="P:lipid catabolic process"/>
    <property type="evidence" value="ECO:0007669"/>
    <property type="project" value="UniProtKB-KW"/>
</dbReference>
<dbReference type="Pfam" id="PF03280">
    <property type="entry name" value="Lipase_chap"/>
    <property type="match status" value="1"/>
</dbReference>
<evidence type="ECO:0000256" key="12">
    <source>
        <dbReference type="ARBA" id="ARBA00023186"/>
    </source>
</evidence>
<sequence length="330" mass="36754">MRRVVWTGAALTAALLGVLWLASRGEPEAPPLRSQPVAPAATDTAASASLASQRPTRVADPANPATTRRNETLVASWQGLEADGQVRFDEQGRLILDRELRRRFDFILSGLGEQSLNGLRQLLADQLAGEFDAARVDQVLSEFDRYVDFLQAADALMASSAPDLRSRFEATRQLQQDLLGEERAQTWFGEENAYHERTLDVLDGRLQPGDPEHDAWAADVEAATAHHLAMEMDQQYRQANMDPALRYVEREALYGSEAADRLAALDAERAAWDARVAAFAAERQRLLDTPGLGPAERERQLQQWLMAEFDEAERRRIEALDREGLIDGPP</sequence>
<dbReference type="GO" id="GO:0051082">
    <property type="term" value="F:unfolded protein binding"/>
    <property type="evidence" value="ECO:0007669"/>
    <property type="project" value="InterPro"/>
</dbReference>
<dbReference type="GO" id="GO:0006457">
    <property type="term" value="P:protein folding"/>
    <property type="evidence" value="ECO:0007669"/>
    <property type="project" value="InterPro"/>
</dbReference>
<name>A0A0K0XUN6_9GAMM</name>
<keyword evidence="8" id="KW-0442">Lipid degradation</keyword>
<keyword evidence="9" id="KW-1133">Transmembrane helix</keyword>
<comment type="function">
    <text evidence="1">May be involved in the folding of the extracellular lipase during its passage through the periplasm.</text>
</comment>
<keyword evidence="10" id="KW-0443">Lipid metabolism</keyword>
<evidence type="ECO:0000256" key="4">
    <source>
        <dbReference type="ARBA" id="ARBA00019692"/>
    </source>
</evidence>
<evidence type="ECO:0000313" key="17">
    <source>
        <dbReference type="EMBL" id="AKS41331.1"/>
    </source>
</evidence>
<keyword evidence="18" id="KW-1185">Reference proteome</keyword>
<keyword evidence="6" id="KW-0997">Cell inner membrane</keyword>
<evidence type="ECO:0000256" key="1">
    <source>
        <dbReference type="ARBA" id="ARBA00003280"/>
    </source>
</evidence>
<dbReference type="KEGG" id="wma:WM2015_950"/>
<evidence type="ECO:0000256" key="16">
    <source>
        <dbReference type="SAM" id="MobiDB-lite"/>
    </source>
</evidence>
<keyword evidence="12" id="KW-0143">Chaperone</keyword>
<keyword evidence="7" id="KW-0812">Transmembrane</keyword>
<comment type="subcellular location">
    <subcellularLocation>
        <location evidence="2">Cell inner membrane</location>
        <topology evidence="2">Single-pass membrane protein</topology>
        <orientation evidence="2">Periplasmic side</orientation>
    </subcellularLocation>
</comment>
<dbReference type="EMBL" id="CP012154">
    <property type="protein sequence ID" value="AKS41331.1"/>
    <property type="molecule type" value="Genomic_DNA"/>
</dbReference>
<dbReference type="OrthoDB" id="7025807at2"/>
<evidence type="ECO:0000256" key="15">
    <source>
        <dbReference type="ARBA" id="ARBA00033028"/>
    </source>
</evidence>
<evidence type="ECO:0000256" key="9">
    <source>
        <dbReference type="ARBA" id="ARBA00022989"/>
    </source>
</evidence>
<evidence type="ECO:0000256" key="10">
    <source>
        <dbReference type="ARBA" id="ARBA00023098"/>
    </source>
</evidence>
<evidence type="ECO:0000256" key="7">
    <source>
        <dbReference type="ARBA" id="ARBA00022692"/>
    </source>
</evidence>
<evidence type="ECO:0000256" key="6">
    <source>
        <dbReference type="ARBA" id="ARBA00022519"/>
    </source>
</evidence>
<organism evidence="17 18">
    <name type="scientific">Wenzhouxiangella marina</name>
    <dbReference type="NCBI Taxonomy" id="1579979"/>
    <lineage>
        <taxon>Bacteria</taxon>
        <taxon>Pseudomonadati</taxon>
        <taxon>Pseudomonadota</taxon>
        <taxon>Gammaproteobacteria</taxon>
        <taxon>Chromatiales</taxon>
        <taxon>Wenzhouxiangellaceae</taxon>
        <taxon>Wenzhouxiangella</taxon>
    </lineage>
</organism>
<evidence type="ECO:0000256" key="3">
    <source>
        <dbReference type="ARBA" id="ARBA00010358"/>
    </source>
</evidence>
<dbReference type="AlphaFoldDB" id="A0A0K0XUN6"/>
<dbReference type="Proteomes" id="UP000066624">
    <property type="component" value="Chromosome"/>
</dbReference>
<keyword evidence="5" id="KW-1003">Cell membrane</keyword>
<dbReference type="STRING" id="1579979.WM2015_950"/>
<evidence type="ECO:0000256" key="8">
    <source>
        <dbReference type="ARBA" id="ARBA00022963"/>
    </source>
</evidence>
<dbReference type="SUPFAM" id="SSF158855">
    <property type="entry name" value="Lipase chaperone-like"/>
    <property type="match status" value="1"/>
</dbReference>
<evidence type="ECO:0000256" key="2">
    <source>
        <dbReference type="ARBA" id="ARBA00004383"/>
    </source>
</evidence>
<evidence type="ECO:0000256" key="14">
    <source>
        <dbReference type="ARBA" id="ARBA00031542"/>
    </source>
</evidence>
<dbReference type="InterPro" id="IPR004961">
    <property type="entry name" value="Lipase_chaperone"/>
</dbReference>
<accession>A0A0K0XUN6</accession>
<keyword evidence="11" id="KW-0472">Membrane</keyword>
<evidence type="ECO:0000313" key="18">
    <source>
        <dbReference type="Proteomes" id="UP000066624"/>
    </source>
</evidence>
<dbReference type="RefSeq" id="WP_049724972.1">
    <property type="nucleotide sequence ID" value="NZ_CP012154.1"/>
</dbReference>